<evidence type="ECO:0000313" key="8">
    <source>
        <dbReference type="EMBL" id="BDG09371.1"/>
    </source>
</evidence>
<dbReference type="InterPro" id="IPR013766">
    <property type="entry name" value="Thioredoxin_domain"/>
</dbReference>
<evidence type="ECO:0000256" key="6">
    <source>
        <dbReference type="SAM" id="MobiDB-lite"/>
    </source>
</evidence>
<evidence type="ECO:0000256" key="1">
    <source>
        <dbReference type="ARBA" id="ARBA00005791"/>
    </source>
</evidence>
<dbReference type="InterPro" id="IPR001853">
    <property type="entry name" value="DSBA-like_thioredoxin_dom"/>
</dbReference>
<dbReference type="PROSITE" id="PS00195">
    <property type="entry name" value="GLUTAREDOXIN_1"/>
    <property type="match status" value="1"/>
</dbReference>
<dbReference type="PROSITE" id="PS51352">
    <property type="entry name" value="THIOREDOXIN_2"/>
    <property type="match status" value="3"/>
</dbReference>
<reference evidence="9" key="1">
    <citation type="journal article" date="2022" name="Int. J. Syst. Evol. Microbiol.">
        <title>Anaeromyxobacter oryzae sp. nov., Anaeromyxobacter diazotrophicus sp. nov. and Anaeromyxobacter paludicola sp. nov., isolated from paddy soils.</title>
        <authorList>
            <person name="Itoh H."/>
            <person name="Xu Z."/>
            <person name="Mise K."/>
            <person name="Masuda Y."/>
            <person name="Ushijima N."/>
            <person name="Hayakawa C."/>
            <person name="Shiratori Y."/>
            <person name="Senoo K."/>
        </authorList>
    </citation>
    <scope>NUCLEOTIDE SEQUENCE [LARGE SCALE GENOMIC DNA]</scope>
    <source>
        <strain evidence="9">Red630</strain>
    </source>
</reference>
<gene>
    <name evidence="8" type="ORF">AMPC_24840</name>
</gene>
<dbReference type="PANTHER" id="PTHR13887:SF14">
    <property type="entry name" value="DISULFIDE BOND FORMATION PROTEIN D"/>
    <property type="match status" value="1"/>
</dbReference>
<comment type="similarity">
    <text evidence="1">Belongs to the thioredoxin family. DsbA subfamily.</text>
</comment>
<feature type="domain" description="Thioredoxin" evidence="7">
    <location>
        <begin position="264"/>
        <end position="449"/>
    </location>
</feature>
<keyword evidence="4" id="KW-1015">Disulfide bond</keyword>
<keyword evidence="5" id="KW-0676">Redox-active center</keyword>
<feature type="domain" description="Thioredoxin" evidence="7">
    <location>
        <begin position="473"/>
        <end position="660"/>
    </location>
</feature>
<evidence type="ECO:0000256" key="4">
    <source>
        <dbReference type="ARBA" id="ARBA00023157"/>
    </source>
</evidence>
<dbReference type="SUPFAM" id="SSF52833">
    <property type="entry name" value="Thioredoxin-like"/>
    <property type="match status" value="3"/>
</dbReference>
<keyword evidence="9" id="KW-1185">Reference proteome</keyword>
<evidence type="ECO:0000313" key="9">
    <source>
        <dbReference type="Proteomes" id="UP001162734"/>
    </source>
</evidence>
<evidence type="ECO:0000259" key="7">
    <source>
        <dbReference type="PROSITE" id="PS51352"/>
    </source>
</evidence>
<proteinExistence type="inferred from homology"/>
<dbReference type="Pfam" id="PF01323">
    <property type="entry name" value="DSBA"/>
    <property type="match status" value="1"/>
</dbReference>
<name>A0ABM7XBY3_9BACT</name>
<keyword evidence="3" id="KW-0560">Oxidoreductase</keyword>
<protein>
    <recommendedName>
        <fullName evidence="7">Thioredoxin domain-containing protein</fullName>
    </recommendedName>
</protein>
<dbReference type="Pfam" id="PF13462">
    <property type="entry name" value="Thioredoxin_4"/>
    <property type="match status" value="2"/>
</dbReference>
<dbReference type="InterPro" id="IPR036249">
    <property type="entry name" value="Thioredoxin-like_sf"/>
</dbReference>
<evidence type="ECO:0000256" key="2">
    <source>
        <dbReference type="ARBA" id="ARBA00022729"/>
    </source>
</evidence>
<organism evidence="8 9">
    <name type="scientific">Anaeromyxobacter paludicola</name>
    <dbReference type="NCBI Taxonomy" id="2918171"/>
    <lineage>
        <taxon>Bacteria</taxon>
        <taxon>Pseudomonadati</taxon>
        <taxon>Myxococcota</taxon>
        <taxon>Myxococcia</taxon>
        <taxon>Myxococcales</taxon>
        <taxon>Cystobacterineae</taxon>
        <taxon>Anaeromyxobacteraceae</taxon>
        <taxon>Anaeromyxobacter</taxon>
    </lineage>
</organism>
<feature type="region of interest" description="Disordered" evidence="6">
    <location>
        <begin position="264"/>
        <end position="283"/>
    </location>
</feature>
<dbReference type="Proteomes" id="UP001162734">
    <property type="component" value="Chromosome"/>
</dbReference>
<dbReference type="Gene3D" id="3.40.30.10">
    <property type="entry name" value="Glutaredoxin"/>
    <property type="match status" value="3"/>
</dbReference>
<keyword evidence="2" id="KW-0732">Signal</keyword>
<dbReference type="EMBL" id="AP025592">
    <property type="protein sequence ID" value="BDG09371.1"/>
    <property type="molecule type" value="Genomic_DNA"/>
</dbReference>
<evidence type="ECO:0000256" key="3">
    <source>
        <dbReference type="ARBA" id="ARBA00023002"/>
    </source>
</evidence>
<dbReference type="InterPro" id="IPR012336">
    <property type="entry name" value="Thioredoxin-like_fold"/>
</dbReference>
<dbReference type="InterPro" id="IPR011767">
    <property type="entry name" value="GLR_AS"/>
</dbReference>
<accession>A0ABM7XBY3</accession>
<feature type="domain" description="Thioredoxin" evidence="7">
    <location>
        <begin position="30"/>
        <end position="229"/>
    </location>
</feature>
<dbReference type="PANTHER" id="PTHR13887">
    <property type="entry name" value="GLUTATHIONE S-TRANSFERASE KAPPA"/>
    <property type="match status" value="1"/>
</dbReference>
<dbReference type="RefSeq" id="WP_248341518.1">
    <property type="nucleotide sequence ID" value="NZ_AP025592.1"/>
</dbReference>
<evidence type="ECO:0000256" key="5">
    <source>
        <dbReference type="ARBA" id="ARBA00023284"/>
    </source>
</evidence>
<sequence length="667" mass="72584">MHKHASWIVALIVGVVIGAAADRMVGGFKSAQIRRAPPVPIAAQQRQARPVEDPKAVYRVPVDDSPVKGNPEALVTIVESSDFQCPFCKRVIPTLQQLERDYGDKIRFVFKENPLSFHDKALQAAMAAEEARAQGGNARFWAMHDKLFEIAPALDRAGLERAAKELGLDAEGFRRALDSGKHEGRVRRDQALVSALGANGTPSFFINGRKLTGAQPIEAFKALIDEELRKAELLVKTGVAPRDLYAKVIEGGATSVVYLPAGSPSQPQAAPAVPPPAQAAKVPLRADDPAKGPAAAKVTVVLFSDFQCPFCSRVVPTLQRLEQAYGKDLRVVWKHEPLAMHPNALPAALAAEAAREQGKFWPMHDQLFQNQAQLSPAKYTELAKQLGLNVARFERSIEAQSGKARIEEDQQLATGIGATGTPTLFVNCRKVVGAQPYESFSALVDEELKKADRLLGGKAPDAGFYDRICEENVKAAPAAPTAAAPAPGAPVKVDIRPDDPAKGPAQAPVTVVEFSDFQCPFCSRAEPTVHQLEQLYGNDLRVVWKHQPLPMHPNAMPAAEAAEAAREQGKFWPMHDLLFQNQTQLSPEAYERFARQLGLDLPRFRAAMSSGKYRARIQEDMAQGQRAGVNGTPAFLVNGELLVGAQPIEAFKAVVDRQLERAKQARR</sequence>